<evidence type="ECO:0000256" key="2">
    <source>
        <dbReference type="ARBA" id="ARBA00022747"/>
    </source>
</evidence>
<organism evidence="5 6">
    <name type="scientific">Candidatus Methylobacter favarea</name>
    <dbReference type="NCBI Taxonomy" id="2707345"/>
    <lineage>
        <taxon>Bacteria</taxon>
        <taxon>Pseudomonadati</taxon>
        <taxon>Pseudomonadota</taxon>
        <taxon>Gammaproteobacteria</taxon>
        <taxon>Methylococcales</taxon>
        <taxon>Methylococcaceae</taxon>
        <taxon>Methylobacter</taxon>
    </lineage>
</organism>
<proteinExistence type="inferred from homology"/>
<keyword evidence="6" id="KW-1185">Reference proteome</keyword>
<dbReference type="SUPFAM" id="SSF116734">
    <property type="entry name" value="DNA methylase specificity domain"/>
    <property type="match status" value="2"/>
</dbReference>
<dbReference type="Proteomes" id="UP000494216">
    <property type="component" value="Unassembled WGS sequence"/>
</dbReference>
<dbReference type="Pfam" id="PF01420">
    <property type="entry name" value="Methylase_S"/>
    <property type="match status" value="2"/>
</dbReference>
<dbReference type="AlphaFoldDB" id="A0A8S0Y9Y2"/>
<dbReference type="InterPro" id="IPR044946">
    <property type="entry name" value="Restrct_endonuc_typeI_TRD_sf"/>
</dbReference>
<dbReference type="RefSeq" id="WP_174625744.1">
    <property type="nucleotide sequence ID" value="NZ_CADCXN010000058.1"/>
</dbReference>
<dbReference type="InterPro" id="IPR052021">
    <property type="entry name" value="Type-I_RS_S_subunit"/>
</dbReference>
<evidence type="ECO:0000256" key="3">
    <source>
        <dbReference type="ARBA" id="ARBA00023125"/>
    </source>
</evidence>
<reference evidence="5 6" key="1">
    <citation type="submission" date="2020-02" db="EMBL/GenBank/DDBJ databases">
        <authorList>
            <person name="Hogendoorn C."/>
        </authorList>
    </citation>
    <scope>NUCLEOTIDE SEQUENCE [LARGE SCALE GENOMIC DNA]</scope>
    <source>
        <strain evidence="5">METHB21</strain>
    </source>
</reference>
<accession>A0A8S0Y9Y2</accession>
<keyword evidence="3" id="KW-0238">DNA-binding</keyword>
<dbReference type="PANTHER" id="PTHR30408">
    <property type="entry name" value="TYPE-1 RESTRICTION ENZYME ECOKI SPECIFICITY PROTEIN"/>
    <property type="match status" value="1"/>
</dbReference>
<dbReference type="PANTHER" id="PTHR30408:SF13">
    <property type="entry name" value="TYPE I RESTRICTION ENZYME HINDI SPECIFICITY SUBUNIT"/>
    <property type="match status" value="1"/>
</dbReference>
<dbReference type="Gene3D" id="3.90.220.20">
    <property type="entry name" value="DNA methylase specificity domains"/>
    <property type="match status" value="2"/>
</dbReference>
<dbReference type="GO" id="GO:0003677">
    <property type="term" value="F:DNA binding"/>
    <property type="evidence" value="ECO:0007669"/>
    <property type="project" value="UniProtKB-KW"/>
</dbReference>
<comment type="similarity">
    <text evidence="1">Belongs to the type-I restriction system S methylase family.</text>
</comment>
<dbReference type="InterPro" id="IPR000055">
    <property type="entry name" value="Restrct_endonuc_typeI_TRD"/>
</dbReference>
<feature type="domain" description="Type I restriction modification DNA specificity" evidence="4">
    <location>
        <begin position="2"/>
        <end position="152"/>
    </location>
</feature>
<feature type="domain" description="Type I restriction modification DNA specificity" evidence="4">
    <location>
        <begin position="173"/>
        <end position="314"/>
    </location>
</feature>
<protein>
    <submittedName>
        <fullName evidence="5">Predicted nucleotidyltransferases</fullName>
    </submittedName>
</protein>
<evidence type="ECO:0000313" key="6">
    <source>
        <dbReference type="Proteomes" id="UP000494216"/>
    </source>
</evidence>
<evidence type="ECO:0000259" key="4">
    <source>
        <dbReference type="Pfam" id="PF01420"/>
    </source>
</evidence>
<evidence type="ECO:0000256" key="1">
    <source>
        <dbReference type="ARBA" id="ARBA00010923"/>
    </source>
</evidence>
<name>A0A8S0Y9Y2_9GAMM</name>
<dbReference type="GO" id="GO:0009307">
    <property type="term" value="P:DNA restriction-modification system"/>
    <property type="evidence" value="ECO:0007669"/>
    <property type="project" value="UniProtKB-KW"/>
</dbReference>
<dbReference type="CDD" id="cd17266">
    <property type="entry name" value="RMtype1_S_Sau1132ORF3780P-TRD2-CR2_like"/>
    <property type="match status" value="1"/>
</dbReference>
<sequence>MNWERVDLGNFVDFFNGKSIKPHGIGEYPAFGSNGLIGYSENFLYTDGIILGRVGAYCGAVEISKTNFWASDNTIVVKPKSNADLIFLYYLLKNFPLNNYAGGAAQPLITQTVLKPLPFQLPPLPTQRKIASILSAYDDLIENNLKRIKLLEESAFLKYSEIVRSEKLEKNILSNFGEIITGKTPSTIVLDYFGDDVPFIKTPDMHNQIFIENTVQNLSELGAKSQEKKFLPPLSLCVSCIGTAGVVGITSRPSQTNQQLNSIVFFEPRNVYYFYALMSKMKEQLDALGSNGSTFTNVNKNKFENMEVLVPNKKVLNEFAGEFEAPFKMILILQKQNTKLREARDILLPKLMNGQIEV</sequence>
<dbReference type="CDD" id="cd17251">
    <property type="entry name" value="RMtype1_S_HinAWORF1578P-TRD2-CR2_like"/>
    <property type="match status" value="1"/>
</dbReference>
<dbReference type="EMBL" id="CADCXN010000058">
    <property type="protein sequence ID" value="CAA9890831.1"/>
    <property type="molecule type" value="Genomic_DNA"/>
</dbReference>
<gene>
    <name evidence="5" type="ORF">METHB2_30035</name>
</gene>
<comment type="caution">
    <text evidence="5">The sequence shown here is derived from an EMBL/GenBank/DDBJ whole genome shotgun (WGS) entry which is preliminary data.</text>
</comment>
<keyword evidence="2" id="KW-0680">Restriction system</keyword>
<evidence type="ECO:0000313" key="5">
    <source>
        <dbReference type="EMBL" id="CAA9890831.1"/>
    </source>
</evidence>